<protein>
    <submittedName>
        <fullName evidence="1">NADH-ubiquinone oxidoreductase chain 5</fullName>
    </submittedName>
</protein>
<sequence>MVVPSILAFFVLSYLLFLHSAGEDNTSFQNCPQSFQCGKLEQIKFPYSNITYPDCGLCTVNCSEPIPKLYFGVDQLWYEVHDKFLSHEVLNVTDKNLETIIKSKNCDVFTFYLSWSLPTTFVSFTVSPNLTFFKCPTGVSSDLDKQIDHFFCHNQSYSYYKGCSGYTVYYKYPDDPNQSLLINERILQSCVHFQLPVFSLNGSRTRNVSDLFSVLASEFSLGFHASNECGKCNLRGGHCPRYNSSKFQCIEQAYSPKKSIEQAKHGTKHVILILATAVAGIGILLILLFYITRKLAQNDQSTFFWKTKTKKYRNVEAFLKNYGSLAPKSHFIILAIEVIFSPPYTWSPDAMEGPTPVSALIHATTMVTAGVFMIARCSSLFEYPHIALILITFVGASTSFFVATTGI</sequence>
<gene>
    <name evidence="1" type="ORF">LOK49_LG10G00759</name>
</gene>
<name>A0ACC0GBG9_9ERIC</name>
<reference evidence="1 2" key="1">
    <citation type="journal article" date="2022" name="Plant J.">
        <title>Chromosome-level genome of Camellia lanceoleosa provides a valuable resource for understanding genome evolution and self-incompatibility.</title>
        <authorList>
            <person name="Gong W."/>
            <person name="Xiao S."/>
            <person name="Wang L."/>
            <person name="Liao Z."/>
            <person name="Chang Y."/>
            <person name="Mo W."/>
            <person name="Hu G."/>
            <person name="Li W."/>
            <person name="Zhao G."/>
            <person name="Zhu H."/>
            <person name="Hu X."/>
            <person name="Ji K."/>
            <person name="Xiang X."/>
            <person name="Song Q."/>
            <person name="Yuan D."/>
            <person name="Jin S."/>
            <person name="Zhang L."/>
        </authorList>
    </citation>
    <scope>NUCLEOTIDE SEQUENCE [LARGE SCALE GENOMIC DNA]</scope>
    <source>
        <strain evidence="1">SQ_2022a</strain>
    </source>
</reference>
<evidence type="ECO:0000313" key="2">
    <source>
        <dbReference type="Proteomes" id="UP001060215"/>
    </source>
</evidence>
<dbReference type="Proteomes" id="UP001060215">
    <property type="component" value="Chromosome 10"/>
</dbReference>
<proteinExistence type="predicted"/>
<comment type="caution">
    <text evidence="1">The sequence shown here is derived from an EMBL/GenBank/DDBJ whole genome shotgun (WGS) entry which is preliminary data.</text>
</comment>
<evidence type="ECO:0000313" key="1">
    <source>
        <dbReference type="EMBL" id="KAI7998487.1"/>
    </source>
</evidence>
<dbReference type="EMBL" id="CM045767">
    <property type="protein sequence ID" value="KAI7998487.1"/>
    <property type="molecule type" value="Genomic_DNA"/>
</dbReference>
<keyword evidence="2" id="KW-1185">Reference proteome</keyword>
<organism evidence="1 2">
    <name type="scientific">Camellia lanceoleosa</name>
    <dbReference type="NCBI Taxonomy" id="1840588"/>
    <lineage>
        <taxon>Eukaryota</taxon>
        <taxon>Viridiplantae</taxon>
        <taxon>Streptophyta</taxon>
        <taxon>Embryophyta</taxon>
        <taxon>Tracheophyta</taxon>
        <taxon>Spermatophyta</taxon>
        <taxon>Magnoliopsida</taxon>
        <taxon>eudicotyledons</taxon>
        <taxon>Gunneridae</taxon>
        <taxon>Pentapetalae</taxon>
        <taxon>asterids</taxon>
        <taxon>Ericales</taxon>
        <taxon>Theaceae</taxon>
        <taxon>Camellia</taxon>
    </lineage>
</organism>
<accession>A0ACC0GBG9</accession>